<evidence type="ECO:0000313" key="1">
    <source>
        <dbReference type="EMBL" id="CAG8556427.1"/>
    </source>
</evidence>
<reference evidence="1" key="1">
    <citation type="submission" date="2021-06" db="EMBL/GenBank/DDBJ databases">
        <authorList>
            <person name="Kallberg Y."/>
            <person name="Tangrot J."/>
            <person name="Rosling A."/>
        </authorList>
    </citation>
    <scope>NUCLEOTIDE SEQUENCE</scope>
    <source>
        <strain evidence="1">CL356</strain>
    </source>
</reference>
<sequence length="852" mass="97925">MTAKSAKNGGSALKRLKTSLKEAGIIGSTSRKNVSKRQKKKGNPKEVGKNDTKTKIDHINKTNPFELKITKTKHDVLGRKVKGVQGRPGLKRQIGIEKRKKTLLVEMENKNRVGGMIDRRFGENNPEISPEEKMLERFKREKQRQSKSTLFNLEDEDELTHYGQSLSLIDDFHEPDLALSDDEDEGIVGLNVCCLREPEHKKTKAEVMKEVIAKSKMHKYERQFEKEESERVRHELDNEIEEIRNLLIVPPKRPAESQELSSQKSVSDQVESEQNDKDNEYDRIVRELAFEKRARPTDRTKTEEEIALEEKEKLEKLERARKRRMQGLDSESEEENEKRKKQKRVPIADDLEDDYISDENDDKDLYGLGKGIGLADFAINGALLKKSSKSSREHGTIKVGGKKELAYIFPCPISLEELLEILDNVDDSEIPTVIHRIRVLHNIKLSPDNEEKLKKLFQVIIDYILHRVAQEVPIPTILVNKLVVHIFDLAHQFPETAGSYFIVKIAAMQNRLTKELSSMDDKSSKSPFPYFSELVLLKILSQIFPTSDFHHTVVTPTTLLMGQYLAQCPLLTGRDLVAGIFLCNLMHEFQTLAQRVCPEVLNFLNTALVLLAPKGAFASTKSIPGTFPISERLTIDLQIEDASNIKEIHPLKFSRLLGLKASKRNDIFNKDEFRVSALNAILYLVEKYSKLYSSTAAFIELFSATSKILSLYPIDRFSEIVKTKVVDMQGKLTRLQKFAHRNRKPLELHHHRPIPLPTYIPKFQEKFSIDKNYDPDRERARLNKLKAQYKKERKGAIRELRKDTQFIARHDLEKIREKDTAYKKKISGIMGILEVEQGEKKAYEKAKKYGKL</sequence>
<dbReference type="Proteomes" id="UP000789525">
    <property type="component" value="Unassembled WGS sequence"/>
</dbReference>
<keyword evidence="2" id="KW-1185">Reference proteome</keyword>
<protein>
    <submittedName>
        <fullName evidence="1">17304_t:CDS:1</fullName>
    </submittedName>
</protein>
<gene>
    <name evidence="1" type="ORF">ACOLOM_LOCUS5062</name>
</gene>
<proteinExistence type="predicted"/>
<evidence type="ECO:0000313" key="2">
    <source>
        <dbReference type="Proteomes" id="UP000789525"/>
    </source>
</evidence>
<organism evidence="1 2">
    <name type="scientific">Acaulospora colombiana</name>
    <dbReference type="NCBI Taxonomy" id="27376"/>
    <lineage>
        <taxon>Eukaryota</taxon>
        <taxon>Fungi</taxon>
        <taxon>Fungi incertae sedis</taxon>
        <taxon>Mucoromycota</taxon>
        <taxon>Glomeromycotina</taxon>
        <taxon>Glomeromycetes</taxon>
        <taxon>Diversisporales</taxon>
        <taxon>Acaulosporaceae</taxon>
        <taxon>Acaulospora</taxon>
    </lineage>
</organism>
<accession>A0ACA9LZG3</accession>
<dbReference type="EMBL" id="CAJVPT010008877">
    <property type="protein sequence ID" value="CAG8556427.1"/>
    <property type="molecule type" value="Genomic_DNA"/>
</dbReference>
<name>A0ACA9LZG3_9GLOM</name>
<comment type="caution">
    <text evidence="1">The sequence shown here is derived from an EMBL/GenBank/DDBJ whole genome shotgun (WGS) entry which is preliminary data.</text>
</comment>